<evidence type="ECO:0000313" key="1">
    <source>
        <dbReference type="EMBL" id="JAD63462.1"/>
    </source>
</evidence>
<reference evidence="1" key="1">
    <citation type="submission" date="2014-09" db="EMBL/GenBank/DDBJ databases">
        <authorList>
            <person name="Magalhaes I.L.F."/>
            <person name="Oliveira U."/>
            <person name="Santos F.R."/>
            <person name="Vidigal T.H.D.A."/>
            <person name="Brescovit A.D."/>
            <person name="Santos A.J."/>
        </authorList>
    </citation>
    <scope>NUCLEOTIDE SEQUENCE</scope>
    <source>
        <tissue evidence="1">Shoot tissue taken approximately 20 cm above the soil surface</tissue>
    </source>
</reference>
<accession>A0A0A9BW24</accession>
<reference evidence="1" key="2">
    <citation type="journal article" date="2015" name="Data Brief">
        <title>Shoot transcriptome of the giant reed, Arundo donax.</title>
        <authorList>
            <person name="Barrero R.A."/>
            <person name="Guerrero F.D."/>
            <person name="Moolhuijzen P."/>
            <person name="Goolsby J.A."/>
            <person name="Tidwell J."/>
            <person name="Bellgard S.E."/>
            <person name="Bellgard M.I."/>
        </authorList>
    </citation>
    <scope>NUCLEOTIDE SEQUENCE</scope>
    <source>
        <tissue evidence="1">Shoot tissue taken approximately 20 cm above the soil surface</tissue>
    </source>
</reference>
<proteinExistence type="predicted"/>
<dbReference type="AlphaFoldDB" id="A0A0A9BW24"/>
<sequence length="69" mass="7801">MLHYTFSNILDILVPIYSLGSLLLSLCCALEKQLVPHACFRSREPLAGADQEKSSVDCRVYRISSMQLR</sequence>
<dbReference type="EMBL" id="GBRH01234433">
    <property type="protein sequence ID" value="JAD63462.1"/>
    <property type="molecule type" value="Transcribed_RNA"/>
</dbReference>
<organism evidence="1">
    <name type="scientific">Arundo donax</name>
    <name type="common">Giant reed</name>
    <name type="synonym">Donax arundinaceus</name>
    <dbReference type="NCBI Taxonomy" id="35708"/>
    <lineage>
        <taxon>Eukaryota</taxon>
        <taxon>Viridiplantae</taxon>
        <taxon>Streptophyta</taxon>
        <taxon>Embryophyta</taxon>
        <taxon>Tracheophyta</taxon>
        <taxon>Spermatophyta</taxon>
        <taxon>Magnoliopsida</taxon>
        <taxon>Liliopsida</taxon>
        <taxon>Poales</taxon>
        <taxon>Poaceae</taxon>
        <taxon>PACMAD clade</taxon>
        <taxon>Arundinoideae</taxon>
        <taxon>Arundineae</taxon>
        <taxon>Arundo</taxon>
    </lineage>
</organism>
<name>A0A0A9BW24_ARUDO</name>
<protein>
    <submittedName>
        <fullName evidence="1">Uncharacterized protein</fullName>
    </submittedName>
</protein>